<feature type="transmembrane region" description="Helical" evidence="1">
    <location>
        <begin position="78"/>
        <end position="96"/>
    </location>
</feature>
<dbReference type="RefSeq" id="WP_165792000.1">
    <property type="nucleotide sequence ID" value="NZ_BFAV01000038.1"/>
</dbReference>
<dbReference type="PANTHER" id="PTHR41324">
    <property type="entry name" value="MEMBRANE PROTEIN-RELATED"/>
    <property type="match status" value="1"/>
</dbReference>
<keyword evidence="1" id="KW-1133">Transmembrane helix</keyword>
<organism evidence="2 3">
    <name type="scientific">Desulfocucumis palustris</name>
    <dbReference type="NCBI Taxonomy" id="1898651"/>
    <lineage>
        <taxon>Bacteria</taxon>
        <taxon>Bacillati</taxon>
        <taxon>Bacillota</taxon>
        <taxon>Clostridia</taxon>
        <taxon>Eubacteriales</taxon>
        <taxon>Desulfocucumaceae</taxon>
        <taxon>Desulfocucumis</taxon>
    </lineage>
</organism>
<protein>
    <recommendedName>
        <fullName evidence="4">DUF2232 domain-containing protein</fullName>
    </recommendedName>
</protein>
<keyword evidence="1" id="KW-0812">Transmembrane</keyword>
<reference evidence="3" key="1">
    <citation type="submission" date="2018-02" db="EMBL/GenBank/DDBJ databases">
        <title>Genome sequence of Desulfocucumis palustris strain NAW-5.</title>
        <authorList>
            <person name="Watanabe M."/>
            <person name="Kojima H."/>
            <person name="Fukui M."/>
        </authorList>
    </citation>
    <scope>NUCLEOTIDE SEQUENCE [LARGE SCALE GENOMIC DNA]</scope>
    <source>
        <strain evidence="3">NAW-5</strain>
    </source>
</reference>
<evidence type="ECO:0000256" key="1">
    <source>
        <dbReference type="SAM" id="Phobius"/>
    </source>
</evidence>
<dbReference type="Pfam" id="PF09991">
    <property type="entry name" value="DUF2232"/>
    <property type="match status" value="1"/>
</dbReference>
<feature type="transmembrane region" description="Helical" evidence="1">
    <location>
        <begin position="15"/>
        <end position="42"/>
    </location>
</feature>
<comment type="caution">
    <text evidence="2">The sequence shown here is derived from an EMBL/GenBank/DDBJ whole genome shotgun (WGS) entry which is preliminary data.</text>
</comment>
<evidence type="ECO:0000313" key="3">
    <source>
        <dbReference type="Proteomes" id="UP000239549"/>
    </source>
</evidence>
<feature type="transmembrane region" description="Helical" evidence="1">
    <location>
        <begin position="284"/>
        <end position="307"/>
    </location>
</feature>
<sequence length="325" mass="36113">MVPYSGNRALVEGAFFAAITVVLGLLGLYIPPLLFFTTLLMPIPLAVLVRRRDLKLGLMALAVAAALMFMLFGRPLTVLLLIIQSGPMGLLLGLLFKNRVSAGPAIAAASVVAVVTTVLTFLISFWVTGINPFDMGEEMKQSMDRALDWYTQSGLVDAAAREQFRESMEQMARLFALLLPANMVIWSLISTYITYALNRLVLIKLRYETTPLPSFSRWKFPWYVIWGGILGLGTLLLGDELKIAGMATLGKNIIYVMGFLHFILGLSVFTYFIKRWKIARGFKILIVVMVGIYWPFALSVMLTLGVMDPVMDLRRLGRDDTTKGG</sequence>
<gene>
    <name evidence="2" type="ORF">DCCM_0684</name>
</gene>
<feature type="transmembrane region" description="Helical" evidence="1">
    <location>
        <begin position="218"/>
        <end position="238"/>
    </location>
</feature>
<dbReference type="InterPro" id="IPR018710">
    <property type="entry name" value="DUF2232"/>
</dbReference>
<keyword evidence="3" id="KW-1185">Reference proteome</keyword>
<feature type="transmembrane region" description="Helical" evidence="1">
    <location>
        <begin position="174"/>
        <end position="197"/>
    </location>
</feature>
<dbReference type="Proteomes" id="UP000239549">
    <property type="component" value="Unassembled WGS sequence"/>
</dbReference>
<name>A0A2L2X8Q3_9FIRM</name>
<feature type="transmembrane region" description="Helical" evidence="1">
    <location>
        <begin position="253"/>
        <end position="272"/>
    </location>
</feature>
<feature type="transmembrane region" description="Helical" evidence="1">
    <location>
        <begin position="54"/>
        <end position="72"/>
    </location>
</feature>
<dbReference type="EMBL" id="BFAV01000038">
    <property type="protein sequence ID" value="GBF32488.1"/>
    <property type="molecule type" value="Genomic_DNA"/>
</dbReference>
<accession>A0A2L2X8Q3</accession>
<proteinExistence type="predicted"/>
<keyword evidence="1" id="KW-0472">Membrane</keyword>
<dbReference type="Gene3D" id="1.10.1760.20">
    <property type="match status" value="1"/>
</dbReference>
<feature type="transmembrane region" description="Helical" evidence="1">
    <location>
        <begin position="105"/>
        <end position="127"/>
    </location>
</feature>
<evidence type="ECO:0008006" key="4">
    <source>
        <dbReference type="Google" id="ProtNLM"/>
    </source>
</evidence>
<dbReference type="PANTHER" id="PTHR41324:SF1">
    <property type="entry name" value="DUF2232 DOMAIN-CONTAINING PROTEIN"/>
    <property type="match status" value="1"/>
</dbReference>
<dbReference type="AlphaFoldDB" id="A0A2L2X8Q3"/>
<evidence type="ECO:0000313" key="2">
    <source>
        <dbReference type="EMBL" id="GBF32488.1"/>
    </source>
</evidence>